<reference evidence="1 2" key="1">
    <citation type="submission" date="2021-06" db="EMBL/GenBank/DDBJ databases">
        <authorList>
            <person name="Palmer J.M."/>
        </authorList>
    </citation>
    <scope>NUCLEOTIDE SEQUENCE [LARGE SCALE GENOMIC DNA]</scope>
    <source>
        <strain evidence="1 2">CL_MEX2019</strain>
        <tissue evidence="1">Muscle</tissue>
    </source>
</reference>
<sequence length="81" mass="8796">MFVVYSIKGVETNASPEYGHHLKVPEEAIVFKTKREEYAVKRRCRVRGQPPVCCAEALTSHDGGGPPTLCGKCALVHPGTS</sequence>
<protein>
    <submittedName>
        <fullName evidence="1">Uncharacterized protein</fullName>
    </submittedName>
</protein>
<evidence type="ECO:0000313" key="1">
    <source>
        <dbReference type="EMBL" id="MED6271258.1"/>
    </source>
</evidence>
<evidence type="ECO:0000313" key="2">
    <source>
        <dbReference type="Proteomes" id="UP001352852"/>
    </source>
</evidence>
<name>A0ABU7DC52_9TELE</name>
<proteinExistence type="predicted"/>
<organism evidence="1 2">
    <name type="scientific">Characodon lateralis</name>
    <dbReference type="NCBI Taxonomy" id="208331"/>
    <lineage>
        <taxon>Eukaryota</taxon>
        <taxon>Metazoa</taxon>
        <taxon>Chordata</taxon>
        <taxon>Craniata</taxon>
        <taxon>Vertebrata</taxon>
        <taxon>Euteleostomi</taxon>
        <taxon>Actinopterygii</taxon>
        <taxon>Neopterygii</taxon>
        <taxon>Teleostei</taxon>
        <taxon>Neoteleostei</taxon>
        <taxon>Acanthomorphata</taxon>
        <taxon>Ovalentaria</taxon>
        <taxon>Atherinomorphae</taxon>
        <taxon>Cyprinodontiformes</taxon>
        <taxon>Goodeidae</taxon>
        <taxon>Characodon</taxon>
    </lineage>
</organism>
<comment type="caution">
    <text evidence="1">The sequence shown here is derived from an EMBL/GenBank/DDBJ whole genome shotgun (WGS) entry which is preliminary data.</text>
</comment>
<dbReference type="EMBL" id="JAHUTJ010017990">
    <property type="protein sequence ID" value="MED6271258.1"/>
    <property type="molecule type" value="Genomic_DNA"/>
</dbReference>
<keyword evidence="2" id="KW-1185">Reference proteome</keyword>
<gene>
    <name evidence="1" type="ORF">CHARACLAT_018355</name>
</gene>
<accession>A0ABU7DC52</accession>
<dbReference type="Proteomes" id="UP001352852">
    <property type="component" value="Unassembled WGS sequence"/>
</dbReference>